<comment type="similarity">
    <text evidence="1">Belongs to the UPF0311 family.</text>
</comment>
<proteinExistence type="inferred from homology"/>
<dbReference type="Pfam" id="PF11578">
    <property type="entry name" value="DUF3237"/>
    <property type="match status" value="1"/>
</dbReference>
<dbReference type="PANTHER" id="PTHR37315">
    <property type="entry name" value="UPF0311 PROTEIN BLR7842"/>
    <property type="match status" value="1"/>
</dbReference>
<dbReference type="AlphaFoldDB" id="A0A7L9WJK3"/>
<dbReference type="Gene3D" id="2.40.160.20">
    <property type="match status" value="1"/>
</dbReference>
<dbReference type="Proteomes" id="UP000594118">
    <property type="component" value="Chromosome"/>
</dbReference>
<gene>
    <name evidence="2" type="ORF">F3W81_03750</name>
</gene>
<name>A0A7L9WJK3_9RHOB</name>
<accession>A0A7L9WJK3</accession>
<dbReference type="EMBL" id="CP045201">
    <property type="protein sequence ID" value="QOL80014.1"/>
    <property type="molecule type" value="Genomic_DNA"/>
</dbReference>
<organism evidence="2 3">
    <name type="scientific">Pseudooceanicola spongiae</name>
    <dbReference type="NCBI Taxonomy" id="2613965"/>
    <lineage>
        <taxon>Bacteria</taxon>
        <taxon>Pseudomonadati</taxon>
        <taxon>Pseudomonadota</taxon>
        <taxon>Alphaproteobacteria</taxon>
        <taxon>Rhodobacterales</taxon>
        <taxon>Paracoccaceae</taxon>
        <taxon>Pseudooceanicola</taxon>
    </lineage>
</organism>
<evidence type="ECO:0000256" key="1">
    <source>
        <dbReference type="HAMAP-Rule" id="MF_00775"/>
    </source>
</evidence>
<dbReference type="HAMAP" id="MF_00775">
    <property type="entry name" value="UPF0311"/>
    <property type="match status" value="1"/>
</dbReference>
<dbReference type="InterPro" id="IPR020915">
    <property type="entry name" value="UPF0311"/>
</dbReference>
<dbReference type="PANTHER" id="PTHR37315:SF1">
    <property type="entry name" value="UPF0311 PROTEIN BLR7842"/>
    <property type="match status" value="1"/>
</dbReference>
<keyword evidence="3" id="KW-1185">Reference proteome</keyword>
<evidence type="ECO:0000313" key="2">
    <source>
        <dbReference type="EMBL" id="QOL80014.1"/>
    </source>
</evidence>
<evidence type="ECO:0000313" key="3">
    <source>
        <dbReference type="Proteomes" id="UP000594118"/>
    </source>
</evidence>
<sequence length="154" mass="16762">MTPATPGLERVFQIEAEIEAPRGSGPSPLGERLHIPILGGTVRGPRLQGRVLAGGSDWPVVGPDGISRIDARYSIEAEDGTLIYLVNRGMRTSSDAVRQRMRAGDVVPPEDYYMRSVAVFDAPDGPHRWLSEHIFLCSVAPAGKIVRIDVYLVT</sequence>
<protein>
    <recommendedName>
        <fullName evidence="1">UPF0311 protein F3W81_03750</fullName>
    </recommendedName>
</protein>
<dbReference type="RefSeq" id="WP_193082329.1">
    <property type="nucleotide sequence ID" value="NZ_CP045201.1"/>
</dbReference>
<reference evidence="2 3" key="1">
    <citation type="submission" date="2019-10" db="EMBL/GenBank/DDBJ databases">
        <title>Pseudopuniceibacterium sp. HQ09 islated from Antarctica.</title>
        <authorList>
            <person name="Liao L."/>
            <person name="Su S."/>
            <person name="Chen B."/>
            <person name="Yu Y."/>
        </authorList>
    </citation>
    <scope>NUCLEOTIDE SEQUENCE [LARGE SCALE GENOMIC DNA]</scope>
    <source>
        <strain evidence="2 3">HQ09</strain>
    </source>
</reference>
<dbReference type="KEGG" id="pshq:F3W81_03750"/>